<evidence type="ECO:0000313" key="2">
    <source>
        <dbReference type="Proteomes" id="UP000324748"/>
    </source>
</evidence>
<comment type="caution">
    <text evidence="1">The sequence shown here is derived from an EMBL/GenBank/DDBJ whole genome shotgun (WGS) entry which is preliminary data.</text>
</comment>
<organism evidence="1 2">
    <name type="scientific">Puccinia graminis f. sp. tritici</name>
    <dbReference type="NCBI Taxonomy" id="56615"/>
    <lineage>
        <taxon>Eukaryota</taxon>
        <taxon>Fungi</taxon>
        <taxon>Dikarya</taxon>
        <taxon>Basidiomycota</taxon>
        <taxon>Pucciniomycotina</taxon>
        <taxon>Pucciniomycetes</taxon>
        <taxon>Pucciniales</taxon>
        <taxon>Pucciniaceae</taxon>
        <taxon>Puccinia</taxon>
    </lineage>
</organism>
<name>A0A5B0M4Y9_PUCGR</name>
<proteinExistence type="predicted"/>
<reference evidence="1 2" key="1">
    <citation type="submission" date="2019-05" db="EMBL/GenBank/DDBJ databases">
        <title>Emergence of the Ug99 lineage of the wheat stem rust pathogen through somatic hybridization.</title>
        <authorList>
            <person name="Li F."/>
            <person name="Upadhyaya N.M."/>
            <person name="Sperschneider J."/>
            <person name="Matny O."/>
            <person name="Nguyen-Phuc H."/>
            <person name="Mago R."/>
            <person name="Raley C."/>
            <person name="Miller M.E."/>
            <person name="Silverstein K.A.T."/>
            <person name="Henningsen E."/>
            <person name="Hirsch C.D."/>
            <person name="Visser B."/>
            <person name="Pretorius Z.A."/>
            <person name="Steffenson B.J."/>
            <person name="Schwessinger B."/>
            <person name="Dodds P.N."/>
            <person name="Figueroa M."/>
        </authorList>
    </citation>
    <scope>NUCLEOTIDE SEQUENCE [LARGE SCALE GENOMIC DNA]</scope>
    <source>
        <strain evidence="1">21-0</strain>
    </source>
</reference>
<accession>A0A5B0M4Y9</accession>
<protein>
    <submittedName>
        <fullName evidence="1">Uncharacterized protein</fullName>
    </submittedName>
</protein>
<keyword evidence="2" id="KW-1185">Reference proteome</keyword>
<dbReference type="AlphaFoldDB" id="A0A5B0M4Y9"/>
<dbReference type="Proteomes" id="UP000324748">
    <property type="component" value="Unassembled WGS sequence"/>
</dbReference>
<sequence>MNKEVAQQEFNNQRDTARIYPQLPFLTTNHSYYSQESSINKYSADSLALVNSTPSRSAFHYLDRRLLPTTSSDSPTLVLLLSLQIHALLQTLTITHALDKFPLQLRLAAPVARLLEDSRKPHRAFSEPRYTVLILDL</sequence>
<evidence type="ECO:0000313" key="1">
    <source>
        <dbReference type="EMBL" id="KAA1071872.1"/>
    </source>
</evidence>
<dbReference type="EMBL" id="VSWC01000170">
    <property type="protein sequence ID" value="KAA1071872.1"/>
    <property type="molecule type" value="Genomic_DNA"/>
</dbReference>
<gene>
    <name evidence="1" type="ORF">PGT21_021855</name>
</gene>